<name>A0A9W8K0B5_9AGAR</name>
<evidence type="ECO:0000256" key="3">
    <source>
        <dbReference type="ARBA" id="ARBA00022833"/>
    </source>
</evidence>
<comment type="caution">
    <text evidence="7">The sequence shown here is derived from an EMBL/GenBank/DDBJ whole genome shotgun (WGS) entry which is preliminary data.</text>
</comment>
<dbReference type="InterPro" id="IPR002893">
    <property type="entry name" value="Znf_MYND"/>
</dbReference>
<sequence>MDHNYADTVLDLHDIALLLNYERASTEPRFRHAKLREVASPGDFKTVRLLTPAWTEAGAIPRVGFIFDKPLKPTRAEKDEPDLPTNMLPASPSADLRKLTPKELETYFWQARNHDGCYRTVTLLQHFIDLFPEFTRVRVRTVENNTPRSYTTLANERLIVEMKLANPRSLSMSCVLPVNTTYITGGEPTMDHAVLGFSAPGSDIDTILDLSSLQFGDVGRGHKGRSLFVLEPVSQYLDRLNKYAERHNYYQAKISIRINDALDNEWLKEVALRTKLRWHNRVTDPWCGHCGAPSRGEPLKRCSKCQNAYYCNGDHQHAAWTFHKHFCNEPKAKNRLSLKTPSS</sequence>
<accession>A0A9W8K0B5</accession>
<keyword evidence="1" id="KW-0479">Metal-binding</keyword>
<keyword evidence="3" id="KW-0862">Zinc</keyword>
<feature type="region of interest" description="Disordered" evidence="5">
    <location>
        <begin position="74"/>
        <end position="94"/>
    </location>
</feature>
<dbReference type="EMBL" id="JANKHO010000533">
    <property type="protein sequence ID" value="KAJ3508767.1"/>
    <property type="molecule type" value="Genomic_DNA"/>
</dbReference>
<proteinExistence type="predicted"/>
<organism evidence="7 8">
    <name type="scientific">Agrocybe chaxingu</name>
    <dbReference type="NCBI Taxonomy" id="84603"/>
    <lineage>
        <taxon>Eukaryota</taxon>
        <taxon>Fungi</taxon>
        <taxon>Dikarya</taxon>
        <taxon>Basidiomycota</taxon>
        <taxon>Agaricomycotina</taxon>
        <taxon>Agaricomycetes</taxon>
        <taxon>Agaricomycetidae</taxon>
        <taxon>Agaricales</taxon>
        <taxon>Agaricineae</taxon>
        <taxon>Strophariaceae</taxon>
        <taxon>Agrocybe</taxon>
    </lineage>
</organism>
<evidence type="ECO:0000256" key="1">
    <source>
        <dbReference type="ARBA" id="ARBA00022723"/>
    </source>
</evidence>
<dbReference type="Proteomes" id="UP001148786">
    <property type="component" value="Unassembled WGS sequence"/>
</dbReference>
<reference evidence="7" key="1">
    <citation type="submission" date="2022-07" db="EMBL/GenBank/DDBJ databases">
        <title>Genome Sequence of Agrocybe chaxingu.</title>
        <authorList>
            <person name="Buettner E."/>
        </authorList>
    </citation>
    <scope>NUCLEOTIDE SEQUENCE</scope>
    <source>
        <strain evidence="7">MP-N11</strain>
    </source>
</reference>
<keyword evidence="2 4" id="KW-0863">Zinc-finger</keyword>
<dbReference type="PROSITE" id="PS01360">
    <property type="entry name" value="ZF_MYND_1"/>
    <property type="match status" value="1"/>
</dbReference>
<feature type="domain" description="MYND-type" evidence="6">
    <location>
        <begin position="287"/>
        <end position="327"/>
    </location>
</feature>
<protein>
    <recommendedName>
        <fullName evidence="6">MYND-type domain-containing protein</fullName>
    </recommendedName>
</protein>
<evidence type="ECO:0000259" key="6">
    <source>
        <dbReference type="PROSITE" id="PS50865"/>
    </source>
</evidence>
<evidence type="ECO:0000313" key="7">
    <source>
        <dbReference type="EMBL" id="KAJ3508767.1"/>
    </source>
</evidence>
<dbReference type="AlphaFoldDB" id="A0A9W8K0B5"/>
<dbReference type="Gene3D" id="6.10.140.2220">
    <property type="match status" value="1"/>
</dbReference>
<evidence type="ECO:0000313" key="8">
    <source>
        <dbReference type="Proteomes" id="UP001148786"/>
    </source>
</evidence>
<evidence type="ECO:0000256" key="2">
    <source>
        <dbReference type="ARBA" id="ARBA00022771"/>
    </source>
</evidence>
<dbReference type="OrthoDB" id="432970at2759"/>
<dbReference type="PROSITE" id="PS50865">
    <property type="entry name" value="ZF_MYND_2"/>
    <property type="match status" value="1"/>
</dbReference>
<evidence type="ECO:0000256" key="5">
    <source>
        <dbReference type="SAM" id="MobiDB-lite"/>
    </source>
</evidence>
<dbReference type="GO" id="GO:0008270">
    <property type="term" value="F:zinc ion binding"/>
    <property type="evidence" value="ECO:0007669"/>
    <property type="project" value="UniProtKB-KW"/>
</dbReference>
<gene>
    <name evidence="7" type="ORF">NLJ89_g5572</name>
</gene>
<dbReference type="SUPFAM" id="SSF144232">
    <property type="entry name" value="HIT/MYND zinc finger-like"/>
    <property type="match status" value="1"/>
</dbReference>
<keyword evidence="8" id="KW-1185">Reference proteome</keyword>
<evidence type="ECO:0000256" key="4">
    <source>
        <dbReference type="PROSITE-ProRule" id="PRU00134"/>
    </source>
</evidence>
<dbReference type="Pfam" id="PF01753">
    <property type="entry name" value="zf-MYND"/>
    <property type="match status" value="1"/>
</dbReference>